<sequence length="275" mass="30000">MIRKMMLVAMVLATIASSAAAREPIVQQGQNATLDWSGDYVEAIGQAVAPTGKEGSAQGKLLAKRGAVVDLQRNLLEFVKGVRISSETTMENFMADDRVVSSVTGFIKNVAVTDSEWDGEIYTVTGRLPLKEIRTAALPVIQEKAAEEKRQKKVPKPQPRPKVRSGGTGLVLDCRNLPLIPSVTFRILSPSGKEVYGFDLVDMERFLASGLCDYQSNMNWAKGQPRVSDSPITIKPLRTEGPENVDIVVSEADAARIAALPDHVIKRCRVSVVKR</sequence>
<feature type="signal peptide" evidence="2">
    <location>
        <begin position="1"/>
        <end position="21"/>
    </location>
</feature>
<protein>
    <recommendedName>
        <fullName evidence="5">Flagellar assembly protein T C-terminal domain-containing protein</fullName>
    </recommendedName>
</protein>
<dbReference type="Proteomes" id="UP001200430">
    <property type="component" value="Unassembled WGS sequence"/>
</dbReference>
<evidence type="ECO:0000313" key="4">
    <source>
        <dbReference type="Proteomes" id="UP001200430"/>
    </source>
</evidence>
<evidence type="ECO:0000256" key="1">
    <source>
        <dbReference type="SAM" id="MobiDB-lite"/>
    </source>
</evidence>
<comment type="caution">
    <text evidence="3">The sequence shown here is derived from an EMBL/GenBank/DDBJ whole genome shotgun (WGS) entry which is preliminary data.</text>
</comment>
<keyword evidence="2" id="KW-0732">Signal</keyword>
<gene>
    <name evidence="3" type="ORF">L2W38_10120</name>
</gene>
<keyword evidence="4" id="KW-1185">Reference proteome</keyword>
<name>A0ABS9ETJ7_9BACT</name>
<evidence type="ECO:0000256" key="2">
    <source>
        <dbReference type="SAM" id="SignalP"/>
    </source>
</evidence>
<feature type="compositionally biased region" description="Basic residues" evidence="1">
    <location>
        <begin position="151"/>
        <end position="163"/>
    </location>
</feature>
<evidence type="ECO:0008006" key="5">
    <source>
        <dbReference type="Google" id="ProtNLM"/>
    </source>
</evidence>
<reference evidence="3 4" key="1">
    <citation type="submission" date="2022-01" db="EMBL/GenBank/DDBJ databases">
        <title>Dethiosulfovibrio faecalis sp. nov., a novel proteolytic, non-sulfur-reducing bacterium isolated from a marine aquaculture solid waste bioreactor.</title>
        <authorList>
            <person name="Grabowski S."/>
            <person name="Apolinario E."/>
            <person name="Schneider N."/>
            <person name="Marshall C.W."/>
            <person name="Sowers K.R."/>
        </authorList>
    </citation>
    <scope>NUCLEOTIDE SEQUENCE [LARGE SCALE GENOMIC DNA]</scope>
    <source>
        <strain evidence="3 4">DSM 12537</strain>
    </source>
</reference>
<feature type="chain" id="PRO_5046938822" description="Flagellar assembly protein T C-terminal domain-containing protein" evidence="2">
    <location>
        <begin position="22"/>
        <end position="275"/>
    </location>
</feature>
<feature type="region of interest" description="Disordered" evidence="1">
    <location>
        <begin position="144"/>
        <end position="167"/>
    </location>
</feature>
<dbReference type="RefSeq" id="WP_236099869.1">
    <property type="nucleotide sequence ID" value="NZ_JAKGUD010000011.1"/>
</dbReference>
<evidence type="ECO:0000313" key="3">
    <source>
        <dbReference type="EMBL" id="MCF4143165.1"/>
    </source>
</evidence>
<organism evidence="3 4">
    <name type="scientific">Dethiosulfovibrio marinus</name>
    <dbReference type="NCBI Taxonomy" id="133532"/>
    <lineage>
        <taxon>Bacteria</taxon>
        <taxon>Thermotogati</taxon>
        <taxon>Synergistota</taxon>
        <taxon>Synergistia</taxon>
        <taxon>Synergistales</taxon>
        <taxon>Dethiosulfovibrionaceae</taxon>
        <taxon>Dethiosulfovibrio</taxon>
    </lineage>
</organism>
<proteinExistence type="predicted"/>
<dbReference type="EMBL" id="JAKGUD010000011">
    <property type="protein sequence ID" value="MCF4143165.1"/>
    <property type="molecule type" value="Genomic_DNA"/>
</dbReference>
<accession>A0ABS9ETJ7</accession>